<feature type="active site" evidence="8">
    <location>
        <position position="254"/>
    </location>
</feature>
<dbReference type="NCBIfam" id="NF010000">
    <property type="entry name" value="PRK13473.1"/>
    <property type="match status" value="1"/>
</dbReference>
<gene>
    <name evidence="11" type="ORF">ESP62_000800</name>
</gene>
<dbReference type="CDD" id="cd07092">
    <property type="entry name" value="ALDH_ABALDH-YdcW"/>
    <property type="match status" value="1"/>
</dbReference>
<keyword evidence="3 9" id="KW-0560">Oxidoreductase</keyword>
<evidence type="ECO:0000256" key="5">
    <source>
        <dbReference type="ARBA" id="ARBA00050596"/>
    </source>
</evidence>
<evidence type="ECO:0000256" key="4">
    <source>
        <dbReference type="ARBA" id="ARBA00035632"/>
    </source>
</evidence>
<evidence type="ECO:0000313" key="11">
    <source>
        <dbReference type="EMBL" id="KAA1379789.1"/>
    </source>
</evidence>
<dbReference type="GO" id="GO:0018485">
    <property type="term" value="F:salicylaldehyde dehydrogenase (NAD+) activity"/>
    <property type="evidence" value="ECO:0007669"/>
    <property type="project" value="UniProtKB-EC"/>
</dbReference>
<reference evidence="11" key="1">
    <citation type="submission" date="2019-09" db="EMBL/GenBank/DDBJ databases">
        <authorList>
            <person name="Li J."/>
        </authorList>
    </citation>
    <scope>NUCLEOTIDE SEQUENCE [LARGE SCALE GENOMIC DNA]</scope>
    <source>
        <strain evidence="11">NRBC 14897</strain>
    </source>
</reference>
<dbReference type="PROSITE" id="PS00687">
    <property type="entry name" value="ALDEHYDE_DEHYDR_GLU"/>
    <property type="match status" value="1"/>
</dbReference>
<dbReference type="InterPro" id="IPR016162">
    <property type="entry name" value="Ald_DH_N"/>
</dbReference>
<proteinExistence type="inferred from homology"/>
<organism evidence="11 12">
    <name type="scientific">Aeromicrobium fastidiosum</name>
    <dbReference type="NCBI Taxonomy" id="52699"/>
    <lineage>
        <taxon>Bacteria</taxon>
        <taxon>Bacillati</taxon>
        <taxon>Actinomycetota</taxon>
        <taxon>Actinomycetes</taxon>
        <taxon>Propionibacteriales</taxon>
        <taxon>Nocardioidaceae</taxon>
        <taxon>Aeromicrobium</taxon>
    </lineage>
</organism>
<dbReference type="EMBL" id="SDPP02000001">
    <property type="protein sequence ID" value="KAA1379789.1"/>
    <property type="molecule type" value="Genomic_DNA"/>
</dbReference>
<dbReference type="InterPro" id="IPR029510">
    <property type="entry name" value="Ald_DH_CS_GLU"/>
</dbReference>
<evidence type="ECO:0000259" key="10">
    <source>
        <dbReference type="Pfam" id="PF00171"/>
    </source>
</evidence>
<dbReference type="InterPro" id="IPR016160">
    <property type="entry name" value="Ald_DH_CS_CYS"/>
</dbReference>
<evidence type="ECO:0000256" key="7">
    <source>
        <dbReference type="ARBA" id="ARBA00070319"/>
    </source>
</evidence>
<dbReference type="Gene3D" id="3.40.309.10">
    <property type="entry name" value="Aldehyde Dehydrogenase, Chain A, domain 2"/>
    <property type="match status" value="1"/>
</dbReference>
<dbReference type="InterPro" id="IPR015657">
    <property type="entry name" value="Aminobutyraldehyde_DH"/>
</dbReference>
<dbReference type="SUPFAM" id="SSF53720">
    <property type="entry name" value="ALDH-like"/>
    <property type="match status" value="1"/>
</dbReference>
<feature type="domain" description="Aldehyde dehydrogenase" evidence="10">
    <location>
        <begin position="22"/>
        <end position="476"/>
    </location>
</feature>
<name>A0A641APD1_9ACTN</name>
<comment type="caution">
    <text evidence="11">The sequence shown here is derived from an EMBL/GenBank/DDBJ whole genome shotgun (WGS) entry which is preliminary data.</text>
</comment>
<dbReference type="OrthoDB" id="6882680at2"/>
<dbReference type="AlphaFoldDB" id="A0A641APD1"/>
<protein>
    <recommendedName>
        <fullName evidence="7">Salicylaldehyde dehydrogenase</fullName>
        <ecNumber evidence="6">1.2.1.65</ecNumber>
    </recommendedName>
</protein>
<evidence type="ECO:0000256" key="1">
    <source>
        <dbReference type="ARBA" id="ARBA00009986"/>
    </source>
</evidence>
<keyword evidence="12" id="KW-1185">Reference proteome</keyword>
<dbReference type="Pfam" id="PF00171">
    <property type="entry name" value="Aldedh"/>
    <property type="match status" value="1"/>
</dbReference>
<dbReference type="Proteomes" id="UP001515100">
    <property type="component" value="Unassembled WGS sequence"/>
</dbReference>
<dbReference type="InterPro" id="IPR016161">
    <property type="entry name" value="Ald_DH/histidinol_DH"/>
</dbReference>
<dbReference type="RefSeq" id="WP_129179640.1">
    <property type="nucleotide sequence ID" value="NZ_JAGIOG010000001.1"/>
</dbReference>
<dbReference type="PANTHER" id="PTHR11699">
    <property type="entry name" value="ALDEHYDE DEHYDROGENASE-RELATED"/>
    <property type="match status" value="1"/>
</dbReference>
<evidence type="ECO:0000256" key="9">
    <source>
        <dbReference type="RuleBase" id="RU003345"/>
    </source>
</evidence>
<dbReference type="InterPro" id="IPR015590">
    <property type="entry name" value="Aldehyde_DH_dom"/>
</dbReference>
<comment type="catalytic activity">
    <reaction evidence="5">
        <text>salicylaldehyde + NAD(+) + H2O = salicylate + NADH + 2 H(+)</text>
        <dbReference type="Rhea" id="RHEA:18537"/>
        <dbReference type="ChEBI" id="CHEBI:15377"/>
        <dbReference type="ChEBI" id="CHEBI:15378"/>
        <dbReference type="ChEBI" id="CHEBI:16008"/>
        <dbReference type="ChEBI" id="CHEBI:30762"/>
        <dbReference type="ChEBI" id="CHEBI:57540"/>
        <dbReference type="ChEBI" id="CHEBI:57945"/>
        <dbReference type="EC" id="1.2.1.65"/>
    </reaction>
</comment>
<evidence type="ECO:0000313" key="12">
    <source>
        <dbReference type="Proteomes" id="UP001515100"/>
    </source>
</evidence>
<dbReference type="PROSITE" id="PS00070">
    <property type="entry name" value="ALDEHYDE_DEHYDR_CYS"/>
    <property type="match status" value="1"/>
</dbReference>
<comment type="similarity">
    <text evidence="1 9">Belongs to the aldehyde dehydrogenase family.</text>
</comment>
<evidence type="ECO:0000256" key="3">
    <source>
        <dbReference type="ARBA" id="ARBA00023002"/>
    </source>
</evidence>
<sequence length="482" mass="50980">MTDTIQNTDLIKNYVDGALVDSAATDFIELVDPTTGRPDGRSPISTADEVDAAFAAALRASKTWKRTTPKARQLALLQIADAIEAARDELALLQSRDTGQIKVHVATEEIDQGVDQLRFFAGAARLLEGKATGEYVEGLSSSIRREPIGVVAQVTPWNYPFAMAIWKIAPALAAGNTIVLKPSDTTPRSTVRLAEIAGEILPAGVFNVVNGNADTGRLLVEHPTPGLVAITGSVRAGIEVAVSAARNLKRAHLELGGKAPAVVFADADLQAAAEGIAVGGFFNAGQDCTAATRVIVHESVHDELLRLLVEQAEASRPGAPDDDSAAYGTLNNAGHLASVERMIAGLGDHATIETGGSRLDGDGFYFAPTIISGVRQDDAIVQQEVFGPVLTVQSFTTDEQAQDLANDVPYGLAASVWTKDHGRALRMTAELDFGCVWVNTHIPFVSEMPHGGFGASGHGKDLSAYGLEEYTRVKHVMSNVEA</sequence>
<evidence type="ECO:0000256" key="2">
    <source>
        <dbReference type="ARBA" id="ARBA00022797"/>
    </source>
</evidence>
<dbReference type="FunFam" id="3.40.309.10:FF:000010">
    <property type="entry name" value="Gamma-aminobutyraldehyde dehydrogenase"/>
    <property type="match status" value="1"/>
</dbReference>
<dbReference type="EC" id="1.2.1.65" evidence="6"/>
<accession>A0A641APD1</accession>
<keyword evidence="2" id="KW-0058">Aromatic hydrocarbons catabolism</keyword>
<evidence type="ECO:0000256" key="6">
    <source>
        <dbReference type="ARBA" id="ARBA00066992"/>
    </source>
</evidence>
<evidence type="ECO:0000256" key="8">
    <source>
        <dbReference type="PROSITE-ProRule" id="PRU10007"/>
    </source>
</evidence>
<comment type="pathway">
    <text evidence="4">Aromatic compound metabolism; naphthalene degradation.</text>
</comment>
<dbReference type="Gene3D" id="3.40.605.10">
    <property type="entry name" value="Aldehyde Dehydrogenase, Chain A, domain 1"/>
    <property type="match status" value="1"/>
</dbReference>
<dbReference type="FunFam" id="3.40.605.10:FF:000007">
    <property type="entry name" value="NAD/NADP-dependent betaine aldehyde dehydrogenase"/>
    <property type="match status" value="1"/>
</dbReference>
<dbReference type="InterPro" id="IPR016163">
    <property type="entry name" value="Ald_DH_C"/>
</dbReference>